<proteinExistence type="inferred from homology"/>
<dbReference type="InterPro" id="IPR017867">
    <property type="entry name" value="Tyr_phospatase_low_mol_wt"/>
</dbReference>
<gene>
    <name evidence="6" type="ORF">ELQ35_03955</name>
</gene>
<dbReference type="Proteomes" id="UP000267430">
    <property type="component" value="Unassembled WGS sequence"/>
</dbReference>
<evidence type="ECO:0000313" key="6">
    <source>
        <dbReference type="EMBL" id="RUQ31509.1"/>
    </source>
</evidence>
<sequence length="147" mass="16477">MIRVLFICTGNTCRSPMAEAILKNRNIPGIEVKSAGVFAAVGQDASLYAKNVLAENSIRHHHSSLPLTENNIDWSTHIFTMTEAHKSLVMASYPKAIEKMFTLKEFIFPDIKDRDVSDPFGGSQKTYNETFVELTGLINQLIKKLTF</sequence>
<dbReference type="GO" id="GO:0004725">
    <property type="term" value="F:protein tyrosine phosphatase activity"/>
    <property type="evidence" value="ECO:0007669"/>
    <property type="project" value="InterPro"/>
</dbReference>
<accession>A0A3S0VNE8</accession>
<dbReference type="AlphaFoldDB" id="A0A3S0VNE8"/>
<dbReference type="PANTHER" id="PTHR11717">
    <property type="entry name" value="LOW MOLECULAR WEIGHT PROTEIN TYROSINE PHOSPHATASE"/>
    <property type="match status" value="1"/>
</dbReference>
<feature type="active site" description="Nucleophile" evidence="4">
    <location>
        <position position="8"/>
    </location>
</feature>
<comment type="caution">
    <text evidence="6">The sequence shown here is derived from an EMBL/GenBank/DDBJ whole genome shotgun (WGS) entry which is preliminary data.</text>
</comment>
<feature type="domain" description="Phosphotyrosine protein phosphatase I" evidence="5">
    <location>
        <begin position="2"/>
        <end position="144"/>
    </location>
</feature>
<dbReference type="CDD" id="cd16344">
    <property type="entry name" value="LMWPAP"/>
    <property type="match status" value="1"/>
</dbReference>
<keyword evidence="3" id="KW-0904">Protein phosphatase</keyword>
<evidence type="ECO:0000256" key="4">
    <source>
        <dbReference type="PIRSR" id="PIRSR617867-1"/>
    </source>
</evidence>
<evidence type="ECO:0000313" key="7">
    <source>
        <dbReference type="Proteomes" id="UP000267430"/>
    </source>
</evidence>
<dbReference type="InterPro" id="IPR023485">
    <property type="entry name" value="Ptyr_pPase"/>
</dbReference>
<dbReference type="InterPro" id="IPR050438">
    <property type="entry name" value="LMW_PTPase"/>
</dbReference>
<protein>
    <submittedName>
        <fullName evidence="6">Low molecular weight protein arginine phosphatase</fullName>
    </submittedName>
</protein>
<evidence type="ECO:0000256" key="1">
    <source>
        <dbReference type="ARBA" id="ARBA00011063"/>
    </source>
</evidence>
<dbReference type="SMART" id="SM00226">
    <property type="entry name" value="LMWPc"/>
    <property type="match status" value="1"/>
</dbReference>
<dbReference type="Gene3D" id="3.40.50.2300">
    <property type="match status" value="1"/>
</dbReference>
<dbReference type="PANTHER" id="PTHR11717:SF31">
    <property type="entry name" value="LOW MOLECULAR WEIGHT PROTEIN-TYROSINE-PHOSPHATASE ETP-RELATED"/>
    <property type="match status" value="1"/>
</dbReference>
<keyword evidence="2" id="KW-0378">Hydrolase</keyword>
<name>A0A3S0VNE8_9BACI</name>
<evidence type="ECO:0000256" key="3">
    <source>
        <dbReference type="ARBA" id="ARBA00022912"/>
    </source>
</evidence>
<keyword evidence="7" id="KW-1185">Reference proteome</keyword>
<reference evidence="6 7" key="1">
    <citation type="submission" date="2018-12" db="EMBL/GenBank/DDBJ databases">
        <title>Bacillus chawlae sp. nov., Bacillus glennii sp. nov., and Bacillus saganii sp. nov. Isolated from the Vehicle Assembly Building at Kennedy Space Center where the Viking Spacecraft were Assembled.</title>
        <authorList>
            <person name="Seuylemezian A."/>
            <person name="Vaishampayan P."/>
        </authorList>
    </citation>
    <scope>NUCLEOTIDE SEQUENCE [LARGE SCALE GENOMIC DNA]</scope>
    <source>
        <strain evidence="6 7">L5</strain>
    </source>
</reference>
<organism evidence="6 7">
    <name type="scientific">Peribacillus cavernae</name>
    <dbReference type="NCBI Taxonomy" id="1674310"/>
    <lineage>
        <taxon>Bacteria</taxon>
        <taxon>Bacillati</taxon>
        <taxon>Bacillota</taxon>
        <taxon>Bacilli</taxon>
        <taxon>Bacillales</taxon>
        <taxon>Bacillaceae</taxon>
        <taxon>Peribacillus</taxon>
    </lineage>
</organism>
<dbReference type="Pfam" id="PF01451">
    <property type="entry name" value="LMWPc"/>
    <property type="match status" value="1"/>
</dbReference>
<dbReference type="SUPFAM" id="SSF52788">
    <property type="entry name" value="Phosphotyrosine protein phosphatases I"/>
    <property type="match status" value="1"/>
</dbReference>
<evidence type="ECO:0000259" key="5">
    <source>
        <dbReference type="SMART" id="SM00226"/>
    </source>
</evidence>
<dbReference type="RefSeq" id="WP_126863532.1">
    <property type="nucleotide sequence ID" value="NZ_JAUSTX010000004.1"/>
</dbReference>
<feature type="active site" evidence="4">
    <location>
        <position position="14"/>
    </location>
</feature>
<dbReference type="PRINTS" id="PR00719">
    <property type="entry name" value="LMWPTPASE"/>
</dbReference>
<feature type="active site" description="Proton donor" evidence="4">
    <location>
        <position position="118"/>
    </location>
</feature>
<evidence type="ECO:0000256" key="2">
    <source>
        <dbReference type="ARBA" id="ARBA00022801"/>
    </source>
</evidence>
<dbReference type="InterPro" id="IPR036196">
    <property type="entry name" value="Ptyr_pPase_sf"/>
</dbReference>
<dbReference type="EMBL" id="RYZZ01000005">
    <property type="protein sequence ID" value="RUQ31509.1"/>
    <property type="molecule type" value="Genomic_DNA"/>
</dbReference>
<comment type="similarity">
    <text evidence="1">Belongs to the low molecular weight phosphotyrosine protein phosphatase family.</text>
</comment>
<dbReference type="OrthoDB" id="9784339at2"/>